<dbReference type="VEuPathDB" id="FungiDB:SMAC_08729"/>
<feature type="region of interest" description="Disordered" evidence="1">
    <location>
        <begin position="101"/>
        <end position="147"/>
    </location>
</feature>
<comment type="caution">
    <text evidence="2">The sequence shown here is derived from an EMBL/GenBank/DDBJ whole genome shotgun (WGS) entry which is preliminary data.</text>
</comment>
<dbReference type="HOGENOM" id="CLU_1185654_0_0_1"/>
<accession>F7WAQ2</accession>
<sequence>MDNLDSPPRIHGEHRSNRRFRDSCRARRQLRDCPESTRRRLNQLFSALNVDTVEQELASDANVDGHLSQEQSLTFLGNDEFWEVARRNNIARQKEIDDAAAAAGTGTNATTTPSASTSTGAVTETQTKPTVSPAENSTGSPLGQDQRLTAQDEIKSIIMARRDATTHMNSDTDNTPSASTAASTNAAAGTSIQLKRKASEELERTEYSPGLISSLNWFLKNKESIGNTDVPGEV</sequence>
<organism evidence="2 3">
    <name type="scientific">Sordaria macrospora (strain ATCC MYA-333 / DSM 997 / K(L3346) / K-hell)</name>
    <dbReference type="NCBI Taxonomy" id="771870"/>
    <lineage>
        <taxon>Eukaryota</taxon>
        <taxon>Fungi</taxon>
        <taxon>Dikarya</taxon>
        <taxon>Ascomycota</taxon>
        <taxon>Pezizomycotina</taxon>
        <taxon>Sordariomycetes</taxon>
        <taxon>Sordariomycetidae</taxon>
        <taxon>Sordariales</taxon>
        <taxon>Sordariaceae</taxon>
        <taxon>Sordaria</taxon>
    </lineage>
</organism>
<evidence type="ECO:0000256" key="1">
    <source>
        <dbReference type="SAM" id="MobiDB-lite"/>
    </source>
</evidence>
<feature type="compositionally biased region" description="Low complexity" evidence="1">
    <location>
        <begin position="169"/>
        <end position="189"/>
    </location>
</feature>
<dbReference type="AlphaFoldDB" id="F7WAQ2"/>
<evidence type="ECO:0000313" key="3">
    <source>
        <dbReference type="Proteomes" id="UP000001881"/>
    </source>
</evidence>
<keyword evidence="3" id="KW-1185">Reference proteome</keyword>
<dbReference type="KEGG" id="smp:10801774"/>
<proteinExistence type="predicted"/>
<feature type="compositionally biased region" description="Low complexity" evidence="1">
    <location>
        <begin position="101"/>
        <end position="123"/>
    </location>
</feature>
<protein>
    <submittedName>
        <fullName evidence="2">WGS project CABT00000000 data, contig 2.64</fullName>
    </submittedName>
</protein>
<name>F7WAQ2_SORMK</name>
<dbReference type="InParanoid" id="F7WAQ2"/>
<dbReference type="OrthoDB" id="10562202at2759"/>
<dbReference type="GeneID" id="10801774"/>
<reference evidence="2 3" key="1">
    <citation type="journal article" date="2010" name="PLoS Genet.">
        <title>De novo assembly of a 40 Mb eukaryotic genome from short sequence reads: Sordaria macrospora, a model organism for fungal morphogenesis.</title>
        <authorList>
            <person name="Nowrousian M."/>
            <person name="Stajich J."/>
            <person name="Chu M."/>
            <person name="Engh I."/>
            <person name="Espagne E."/>
            <person name="Halliday K."/>
            <person name="Kamerewerd J."/>
            <person name="Kempken F."/>
            <person name="Knab B."/>
            <person name="Kuo H.C."/>
            <person name="Osiewacz H.D."/>
            <person name="Poeggeler S."/>
            <person name="Read N."/>
            <person name="Seiler S."/>
            <person name="Smith K."/>
            <person name="Zickler D."/>
            <person name="Kueck U."/>
            <person name="Freitag M."/>
        </authorList>
    </citation>
    <scope>NUCLEOTIDE SEQUENCE [LARGE SCALE GENOMIC DNA]</scope>
    <source>
        <strain evidence="3">ATCC MYA-333 / DSM 997 / K(L3346) / K-hell</strain>
        <tissue evidence="2">Mycelium</tissue>
    </source>
</reference>
<dbReference type="Proteomes" id="UP000001881">
    <property type="component" value="Unassembled WGS sequence"/>
</dbReference>
<dbReference type="eggNOG" id="ENOG502RNBX">
    <property type="taxonomic scope" value="Eukaryota"/>
</dbReference>
<dbReference type="EMBL" id="CABT02000064">
    <property type="protein sequence ID" value="CCC05361.1"/>
    <property type="molecule type" value="Genomic_DNA"/>
</dbReference>
<gene>
    <name evidence="2" type="ORF">SMAC_08729</name>
</gene>
<feature type="region of interest" description="Disordered" evidence="1">
    <location>
        <begin position="164"/>
        <end position="189"/>
    </location>
</feature>
<feature type="compositionally biased region" description="Polar residues" evidence="1">
    <location>
        <begin position="124"/>
        <end position="147"/>
    </location>
</feature>
<evidence type="ECO:0000313" key="2">
    <source>
        <dbReference type="EMBL" id="CCC05361.1"/>
    </source>
</evidence>